<dbReference type="EMBL" id="AZMM01014267">
    <property type="protein sequence ID" value="ETJ31230.1"/>
    <property type="molecule type" value="Genomic_DNA"/>
</dbReference>
<name>W1XP38_9ZZZZ</name>
<reference evidence="1" key="1">
    <citation type="submission" date="2013-12" db="EMBL/GenBank/DDBJ databases">
        <title>A Varibaculum cambriense genome reconstructed from a premature infant gut community with otherwise low bacterial novelty that shifts toward anaerobic metabolism during the third week of life.</title>
        <authorList>
            <person name="Brown C.T."/>
            <person name="Sharon I."/>
            <person name="Thomas B.C."/>
            <person name="Castelle C.J."/>
            <person name="Morowitz M.J."/>
            <person name="Banfield J.F."/>
        </authorList>
    </citation>
    <scope>NUCLEOTIDE SEQUENCE</scope>
</reference>
<organism evidence="1">
    <name type="scientific">human gut metagenome</name>
    <dbReference type="NCBI Taxonomy" id="408170"/>
    <lineage>
        <taxon>unclassified sequences</taxon>
        <taxon>metagenomes</taxon>
        <taxon>organismal metagenomes</taxon>
    </lineage>
</organism>
<gene>
    <name evidence="1" type="ORF">Q604_UNBC14267G0001</name>
</gene>
<protein>
    <submittedName>
        <fullName evidence="1">O-methyltransferase</fullName>
    </submittedName>
</protein>
<feature type="non-terminal residue" evidence="1">
    <location>
        <position position="53"/>
    </location>
</feature>
<dbReference type="GO" id="GO:0032259">
    <property type="term" value="P:methylation"/>
    <property type="evidence" value="ECO:0007669"/>
    <property type="project" value="UniProtKB-KW"/>
</dbReference>
<proteinExistence type="predicted"/>
<dbReference type="GO" id="GO:0008168">
    <property type="term" value="F:methyltransferase activity"/>
    <property type="evidence" value="ECO:0007669"/>
    <property type="project" value="UniProtKB-KW"/>
</dbReference>
<dbReference type="InterPro" id="IPR036388">
    <property type="entry name" value="WH-like_DNA-bd_sf"/>
</dbReference>
<accession>W1XP38</accession>
<keyword evidence="1" id="KW-0489">Methyltransferase</keyword>
<dbReference type="AlphaFoldDB" id="W1XP38"/>
<keyword evidence="1" id="KW-0808">Transferase</keyword>
<dbReference type="Gene3D" id="1.10.10.10">
    <property type="entry name" value="Winged helix-like DNA-binding domain superfamily/Winged helix DNA-binding domain"/>
    <property type="match status" value="1"/>
</dbReference>
<sequence length="53" mass="5787">MYEQDSLSALDAITEAQRIAFAPMLFQTALCLRNAGVLSYLDRQGKHGATLAD</sequence>
<comment type="caution">
    <text evidence="1">The sequence shown here is derived from an EMBL/GenBank/DDBJ whole genome shotgun (WGS) entry which is preliminary data.</text>
</comment>
<evidence type="ECO:0000313" key="1">
    <source>
        <dbReference type="EMBL" id="ETJ31230.1"/>
    </source>
</evidence>